<reference evidence="2 3" key="1">
    <citation type="submission" date="2020-06" db="EMBL/GenBank/DDBJ databases">
        <authorList>
            <consortium name="Wellcome Sanger Institute Data Sharing"/>
        </authorList>
    </citation>
    <scope>NUCLEOTIDE SEQUENCE [LARGE SCALE GENOMIC DNA]</scope>
</reference>
<name>A0AAY4BSJ3_9TELE</name>
<dbReference type="Ensembl" id="ENSDCDT00010029468.1">
    <property type="protein sequence ID" value="ENSDCDP00010023884.1"/>
    <property type="gene ID" value="ENSDCDG00010015094.1"/>
</dbReference>
<dbReference type="PANTHER" id="PTHR15974">
    <property type="entry name" value="CYTOKINE-LIKE PROTEIN 1"/>
    <property type="match status" value="1"/>
</dbReference>
<dbReference type="Proteomes" id="UP000694580">
    <property type="component" value="Chromosome 6"/>
</dbReference>
<reference evidence="2" key="3">
    <citation type="submission" date="2025-09" db="UniProtKB">
        <authorList>
            <consortium name="Ensembl"/>
        </authorList>
    </citation>
    <scope>IDENTIFICATION</scope>
</reference>
<dbReference type="InterPro" id="IPR029253">
    <property type="entry name" value="CYTL1"/>
</dbReference>
<protein>
    <recommendedName>
        <fullName evidence="4">Cytokine-like protein 1</fullName>
    </recommendedName>
</protein>
<keyword evidence="3" id="KW-1185">Reference proteome</keyword>
<dbReference type="CTD" id="54360"/>
<reference evidence="2" key="2">
    <citation type="submission" date="2025-08" db="UniProtKB">
        <authorList>
            <consortium name="Ensembl"/>
        </authorList>
    </citation>
    <scope>IDENTIFICATION</scope>
</reference>
<evidence type="ECO:0008006" key="4">
    <source>
        <dbReference type="Google" id="ProtNLM"/>
    </source>
</evidence>
<gene>
    <name evidence="2" type="primary">LOC114792770</name>
</gene>
<dbReference type="GO" id="GO:0045944">
    <property type="term" value="P:positive regulation of transcription by RNA polymerase II"/>
    <property type="evidence" value="ECO:0007669"/>
    <property type="project" value="TreeGrafter"/>
</dbReference>
<sequence length="138" mass="15390">MASFACLPLSLAMAALVYSSRPPIWTGPPTCYSRVLQMAEEITQLVADVKADPETSSCTAHIPSLYVDVHNACIMDTIRGHMVMIGLLHERHCSSNQRVRHLRVKMRQFYIIMSQKCHGDLVFTSDDCAALEQGAQRP</sequence>
<keyword evidence="1" id="KW-0732">Signal</keyword>
<dbReference type="Pfam" id="PF15153">
    <property type="entry name" value="CYTL1"/>
    <property type="match status" value="1"/>
</dbReference>
<evidence type="ECO:0000256" key="1">
    <source>
        <dbReference type="SAM" id="SignalP"/>
    </source>
</evidence>
<feature type="chain" id="PRO_5044224775" description="Cytokine-like protein 1" evidence="1">
    <location>
        <begin position="20"/>
        <end position="138"/>
    </location>
</feature>
<proteinExistence type="predicted"/>
<feature type="signal peptide" evidence="1">
    <location>
        <begin position="1"/>
        <end position="19"/>
    </location>
</feature>
<dbReference type="PANTHER" id="PTHR15974:SF0">
    <property type="entry name" value="CYTOKINE-LIKE PROTEIN 1"/>
    <property type="match status" value="1"/>
</dbReference>
<accession>A0AAY4BSJ3</accession>
<organism evidence="2 3">
    <name type="scientific">Denticeps clupeoides</name>
    <name type="common">denticle herring</name>
    <dbReference type="NCBI Taxonomy" id="299321"/>
    <lineage>
        <taxon>Eukaryota</taxon>
        <taxon>Metazoa</taxon>
        <taxon>Chordata</taxon>
        <taxon>Craniata</taxon>
        <taxon>Vertebrata</taxon>
        <taxon>Euteleostomi</taxon>
        <taxon>Actinopterygii</taxon>
        <taxon>Neopterygii</taxon>
        <taxon>Teleostei</taxon>
        <taxon>Clupei</taxon>
        <taxon>Clupeiformes</taxon>
        <taxon>Denticipitoidei</taxon>
        <taxon>Denticipitidae</taxon>
        <taxon>Denticeps</taxon>
    </lineage>
</organism>
<evidence type="ECO:0000313" key="2">
    <source>
        <dbReference type="Ensembl" id="ENSDCDP00010023884.1"/>
    </source>
</evidence>
<evidence type="ECO:0000313" key="3">
    <source>
        <dbReference type="Proteomes" id="UP000694580"/>
    </source>
</evidence>
<dbReference type="GeneTree" id="ENSGT00390000016221"/>
<dbReference type="AlphaFoldDB" id="A0AAY4BSJ3"/>